<dbReference type="Proteomes" id="UP000326759">
    <property type="component" value="Unassembled WGS sequence"/>
</dbReference>
<dbReference type="EMBL" id="SEYY01024449">
    <property type="protein sequence ID" value="KAB7494116.1"/>
    <property type="molecule type" value="Genomic_DNA"/>
</dbReference>
<proteinExistence type="predicted"/>
<sequence length="127" mass="15169">MSEHYTVSFLMLFICYKYLRCNKRKLNVRSLSVQGPHLEDLIYSLYEIRQGHCEHIVLQKEINLTMVRVYYFIMKTLMEEKECLFEGQLSSRGMFVIPVMTFEVMDKYILFNLGNLNINGEKNHMII</sequence>
<dbReference type="AlphaFoldDB" id="A0A5N5SJF4"/>
<organism evidence="1 2">
    <name type="scientific">Armadillidium nasatum</name>
    <dbReference type="NCBI Taxonomy" id="96803"/>
    <lineage>
        <taxon>Eukaryota</taxon>
        <taxon>Metazoa</taxon>
        <taxon>Ecdysozoa</taxon>
        <taxon>Arthropoda</taxon>
        <taxon>Crustacea</taxon>
        <taxon>Multicrustacea</taxon>
        <taxon>Malacostraca</taxon>
        <taxon>Eumalacostraca</taxon>
        <taxon>Peracarida</taxon>
        <taxon>Isopoda</taxon>
        <taxon>Oniscidea</taxon>
        <taxon>Crinocheta</taxon>
        <taxon>Armadillidiidae</taxon>
        <taxon>Armadillidium</taxon>
    </lineage>
</organism>
<reference evidence="1 2" key="1">
    <citation type="journal article" date="2019" name="PLoS Biol.">
        <title>Sex chromosomes control vertical transmission of feminizing Wolbachia symbionts in an isopod.</title>
        <authorList>
            <person name="Becking T."/>
            <person name="Chebbi M.A."/>
            <person name="Giraud I."/>
            <person name="Moumen B."/>
            <person name="Laverre T."/>
            <person name="Caubet Y."/>
            <person name="Peccoud J."/>
            <person name="Gilbert C."/>
            <person name="Cordaux R."/>
        </authorList>
    </citation>
    <scope>NUCLEOTIDE SEQUENCE [LARGE SCALE GENOMIC DNA]</scope>
    <source>
        <strain evidence="1">ANa2</strain>
        <tissue evidence="1">Whole body excluding digestive tract and cuticle</tissue>
    </source>
</reference>
<evidence type="ECO:0000313" key="1">
    <source>
        <dbReference type="EMBL" id="KAB7494116.1"/>
    </source>
</evidence>
<evidence type="ECO:0000313" key="2">
    <source>
        <dbReference type="Proteomes" id="UP000326759"/>
    </source>
</evidence>
<protein>
    <submittedName>
        <fullName evidence="1">Uncharacterized protein</fullName>
    </submittedName>
</protein>
<comment type="caution">
    <text evidence="1">The sequence shown here is derived from an EMBL/GenBank/DDBJ whole genome shotgun (WGS) entry which is preliminary data.</text>
</comment>
<gene>
    <name evidence="1" type="ORF">Anas_09536</name>
</gene>
<name>A0A5N5SJF4_9CRUS</name>
<accession>A0A5N5SJF4</accession>
<keyword evidence="2" id="KW-1185">Reference proteome</keyword>